<evidence type="ECO:0000313" key="2">
    <source>
        <dbReference type="Proteomes" id="UP000886653"/>
    </source>
</evidence>
<dbReference type="AlphaFoldDB" id="A0A9P6NL73"/>
<sequence length="88" mass="10659">MDAVSRQRIVLLLGYLAEDTIQNTAERMYITQYSLIEIYKVFHRMLYHIIDSKIKGSQEHKTLAKYFFDSMQRRMETRFGKIDSNWYL</sequence>
<dbReference type="EMBL" id="MU167264">
    <property type="protein sequence ID" value="KAG0146192.1"/>
    <property type="molecule type" value="Genomic_DNA"/>
</dbReference>
<accession>A0A9P6NL73</accession>
<dbReference type="Proteomes" id="UP000886653">
    <property type="component" value="Unassembled WGS sequence"/>
</dbReference>
<reference evidence="1" key="1">
    <citation type="submission" date="2013-11" db="EMBL/GenBank/DDBJ databases">
        <title>Genome sequence of the fusiform rust pathogen reveals effectors for host alternation and coevolution with pine.</title>
        <authorList>
            <consortium name="DOE Joint Genome Institute"/>
            <person name="Smith K."/>
            <person name="Pendleton A."/>
            <person name="Kubisiak T."/>
            <person name="Anderson C."/>
            <person name="Salamov A."/>
            <person name="Aerts A."/>
            <person name="Riley R."/>
            <person name="Clum A."/>
            <person name="Lindquist E."/>
            <person name="Ence D."/>
            <person name="Campbell M."/>
            <person name="Kronenberg Z."/>
            <person name="Feau N."/>
            <person name="Dhillon B."/>
            <person name="Hamelin R."/>
            <person name="Burleigh J."/>
            <person name="Smith J."/>
            <person name="Yandell M."/>
            <person name="Nelson C."/>
            <person name="Grigoriev I."/>
            <person name="Davis J."/>
        </authorList>
    </citation>
    <scope>NUCLEOTIDE SEQUENCE</scope>
    <source>
        <strain evidence="1">G11</strain>
    </source>
</reference>
<comment type="caution">
    <text evidence="1">The sequence shown here is derived from an EMBL/GenBank/DDBJ whole genome shotgun (WGS) entry which is preliminary data.</text>
</comment>
<protein>
    <submittedName>
        <fullName evidence="1">Uncharacterized protein</fullName>
    </submittedName>
</protein>
<keyword evidence="2" id="KW-1185">Reference proteome</keyword>
<organism evidence="1 2">
    <name type="scientific">Cronartium quercuum f. sp. fusiforme G11</name>
    <dbReference type="NCBI Taxonomy" id="708437"/>
    <lineage>
        <taxon>Eukaryota</taxon>
        <taxon>Fungi</taxon>
        <taxon>Dikarya</taxon>
        <taxon>Basidiomycota</taxon>
        <taxon>Pucciniomycotina</taxon>
        <taxon>Pucciniomycetes</taxon>
        <taxon>Pucciniales</taxon>
        <taxon>Coleosporiaceae</taxon>
        <taxon>Cronartium</taxon>
    </lineage>
</organism>
<name>A0A9P6NL73_9BASI</name>
<proteinExistence type="predicted"/>
<gene>
    <name evidence="1" type="ORF">CROQUDRAFT_530234</name>
</gene>
<evidence type="ECO:0000313" key="1">
    <source>
        <dbReference type="EMBL" id="KAG0146192.1"/>
    </source>
</evidence>